<dbReference type="InParanoid" id="A0A371RG48"/>
<reference evidence="2 3" key="1">
    <citation type="submission" date="2018-08" db="EMBL/GenBank/DDBJ databases">
        <title>Parvularcula sp. SM1705, isolated from surface water of the South Sea China.</title>
        <authorList>
            <person name="Sun L."/>
        </authorList>
    </citation>
    <scope>NUCLEOTIDE SEQUENCE [LARGE SCALE GENOMIC DNA]</scope>
    <source>
        <strain evidence="2 3">SM1705</strain>
    </source>
</reference>
<feature type="transmembrane region" description="Helical" evidence="1">
    <location>
        <begin position="91"/>
        <end position="110"/>
    </location>
</feature>
<keyword evidence="1" id="KW-1133">Transmembrane helix</keyword>
<comment type="caution">
    <text evidence="2">The sequence shown here is derived from an EMBL/GenBank/DDBJ whole genome shotgun (WGS) entry which is preliminary data.</text>
</comment>
<proteinExistence type="predicted"/>
<dbReference type="Proteomes" id="UP000264589">
    <property type="component" value="Unassembled WGS sequence"/>
</dbReference>
<evidence type="ECO:0000313" key="3">
    <source>
        <dbReference type="Proteomes" id="UP000264589"/>
    </source>
</evidence>
<dbReference type="EMBL" id="QUQO01000001">
    <property type="protein sequence ID" value="RFB04427.1"/>
    <property type="molecule type" value="Genomic_DNA"/>
</dbReference>
<evidence type="ECO:0000256" key="1">
    <source>
        <dbReference type="SAM" id="Phobius"/>
    </source>
</evidence>
<name>A0A371RG48_9PROT</name>
<sequence>MARINYGHEGGSPIRWLVGIFLAVILAVVVVAGARIGAENVCGGACEPLSAIAEFLRQPFPVLGDTLTWCMGLAIACAFLLWIALGSRQHFLAAILILALALLGASMAGVERKDAVSNEPEDIPDVATTLDTAPKPRETDTIVIGSVEAMDPVADLLPEPEPLPDPALSCPAGNFWNGEGCSTCEVATSVPVSAKISFIPATLEASWDYADARHVRLGTGADMLPVADVTVNGTAPCDRDAILVIGSSSSDGPLPRNLDRARRRAVGLADHMRASCETAPQIFALSIGQSTAERDNFKDRALTVIGLDAAPGEVITQALVEEELGYILGNGEATAPLLTRIDYFPKENWVWIEGGEGSVNVTPAPRPYEKMMTLREGAPASCGETS</sequence>
<gene>
    <name evidence="2" type="ORF">DX908_03465</name>
</gene>
<accession>A0A371RG48</accession>
<organism evidence="2 3">
    <name type="scientific">Parvularcula marina</name>
    <dbReference type="NCBI Taxonomy" id="2292771"/>
    <lineage>
        <taxon>Bacteria</taxon>
        <taxon>Pseudomonadati</taxon>
        <taxon>Pseudomonadota</taxon>
        <taxon>Alphaproteobacteria</taxon>
        <taxon>Parvularculales</taxon>
        <taxon>Parvularculaceae</taxon>
        <taxon>Parvularcula</taxon>
    </lineage>
</organism>
<feature type="transmembrane region" description="Helical" evidence="1">
    <location>
        <begin position="14"/>
        <end position="34"/>
    </location>
</feature>
<feature type="transmembrane region" description="Helical" evidence="1">
    <location>
        <begin position="66"/>
        <end position="85"/>
    </location>
</feature>
<keyword evidence="1" id="KW-0472">Membrane</keyword>
<evidence type="ECO:0000313" key="2">
    <source>
        <dbReference type="EMBL" id="RFB04427.1"/>
    </source>
</evidence>
<dbReference type="AlphaFoldDB" id="A0A371RG48"/>
<protein>
    <submittedName>
        <fullName evidence="2">Uncharacterized protein</fullName>
    </submittedName>
</protein>
<dbReference type="RefSeq" id="WP_116391060.1">
    <property type="nucleotide sequence ID" value="NZ_QUQO01000001.1"/>
</dbReference>
<keyword evidence="3" id="KW-1185">Reference proteome</keyword>
<keyword evidence="1" id="KW-0812">Transmembrane</keyword>
<dbReference type="OrthoDB" id="9868055at2"/>